<evidence type="ECO:0000313" key="3">
    <source>
        <dbReference type="Proteomes" id="UP001458880"/>
    </source>
</evidence>
<dbReference type="Proteomes" id="UP001458880">
    <property type="component" value="Unassembled WGS sequence"/>
</dbReference>
<proteinExistence type="predicted"/>
<comment type="caution">
    <text evidence="2">The sequence shown here is derived from an EMBL/GenBank/DDBJ whole genome shotgun (WGS) entry which is preliminary data.</text>
</comment>
<gene>
    <name evidence="2" type="ORF">QE152_g9807</name>
</gene>
<keyword evidence="3" id="KW-1185">Reference proteome</keyword>
<evidence type="ECO:0000313" key="2">
    <source>
        <dbReference type="EMBL" id="KAK9738464.1"/>
    </source>
</evidence>
<feature type="region of interest" description="Disordered" evidence="1">
    <location>
        <begin position="1"/>
        <end position="42"/>
    </location>
</feature>
<evidence type="ECO:0000256" key="1">
    <source>
        <dbReference type="SAM" id="MobiDB-lite"/>
    </source>
</evidence>
<reference evidence="2 3" key="1">
    <citation type="journal article" date="2024" name="BMC Genomics">
        <title>De novo assembly and annotation of Popillia japonica's genome with initial clues to its potential as an invasive pest.</title>
        <authorList>
            <person name="Cucini C."/>
            <person name="Boschi S."/>
            <person name="Funari R."/>
            <person name="Cardaioli E."/>
            <person name="Iannotti N."/>
            <person name="Marturano G."/>
            <person name="Paoli F."/>
            <person name="Bruttini M."/>
            <person name="Carapelli A."/>
            <person name="Frati F."/>
            <person name="Nardi F."/>
        </authorList>
    </citation>
    <scope>NUCLEOTIDE SEQUENCE [LARGE SCALE GENOMIC DNA]</scope>
    <source>
        <strain evidence="2">DMR45628</strain>
    </source>
</reference>
<dbReference type="AlphaFoldDB" id="A0AAW1LTH6"/>
<protein>
    <submittedName>
        <fullName evidence="2">Uncharacterized protein</fullName>
    </submittedName>
</protein>
<sequence>MEEVSSEGIHQFKMVEELEEDDDDKVSRNRSIEDYEDDLEETDERFNVDNKEFVTDDLNELKQKKQMKDLILFDIEFVTDDLNELKLYNSLFDIEMIEEVVRKIDINDEELKEKLKKPYGRMEDYLTKKLRLPRITNI</sequence>
<organism evidence="2 3">
    <name type="scientific">Popillia japonica</name>
    <name type="common">Japanese beetle</name>
    <dbReference type="NCBI Taxonomy" id="7064"/>
    <lineage>
        <taxon>Eukaryota</taxon>
        <taxon>Metazoa</taxon>
        <taxon>Ecdysozoa</taxon>
        <taxon>Arthropoda</taxon>
        <taxon>Hexapoda</taxon>
        <taxon>Insecta</taxon>
        <taxon>Pterygota</taxon>
        <taxon>Neoptera</taxon>
        <taxon>Endopterygota</taxon>
        <taxon>Coleoptera</taxon>
        <taxon>Polyphaga</taxon>
        <taxon>Scarabaeiformia</taxon>
        <taxon>Scarabaeidae</taxon>
        <taxon>Rutelinae</taxon>
        <taxon>Popillia</taxon>
    </lineage>
</organism>
<name>A0AAW1LTH6_POPJA</name>
<dbReference type="EMBL" id="JASPKY010000086">
    <property type="protein sequence ID" value="KAK9738464.1"/>
    <property type="molecule type" value="Genomic_DNA"/>
</dbReference>
<accession>A0AAW1LTH6</accession>